<accession>A0A2S9INM7</accession>
<evidence type="ECO:0000313" key="2">
    <source>
        <dbReference type="Proteomes" id="UP000239434"/>
    </source>
</evidence>
<protein>
    <submittedName>
        <fullName evidence="1">Uncharacterized protein</fullName>
    </submittedName>
</protein>
<name>A0A2S9INM7_9HYPH</name>
<proteinExistence type="predicted"/>
<evidence type="ECO:0000313" key="1">
    <source>
        <dbReference type="EMBL" id="PRD42092.1"/>
    </source>
</evidence>
<dbReference type="AlphaFoldDB" id="A0A2S9INM7"/>
<gene>
    <name evidence="1" type="ORF">C5748_18225</name>
</gene>
<keyword evidence="2" id="KW-1185">Reference proteome</keyword>
<comment type="caution">
    <text evidence="1">The sequence shown here is derived from an EMBL/GenBank/DDBJ whole genome shotgun (WGS) entry which is preliminary data.</text>
</comment>
<dbReference type="EMBL" id="PVBR01000014">
    <property type="protein sequence ID" value="PRD42092.1"/>
    <property type="molecule type" value="Genomic_DNA"/>
</dbReference>
<dbReference type="RefSeq" id="WP_105743360.1">
    <property type="nucleotide sequence ID" value="NZ_PVBR01000014.1"/>
</dbReference>
<reference evidence="1 2" key="1">
    <citation type="submission" date="2018-02" db="EMBL/GenBank/DDBJ databases">
        <title>The draft genome of Phyllobacterium sp. 1N-3.</title>
        <authorList>
            <person name="Liu L."/>
            <person name="Li L."/>
            <person name="Zhang X."/>
            <person name="Wang T."/>
            <person name="Liang L."/>
        </authorList>
    </citation>
    <scope>NUCLEOTIDE SEQUENCE [LARGE SCALE GENOMIC DNA]</scope>
    <source>
        <strain evidence="1 2">1N-3</strain>
    </source>
</reference>
<organism evidence="1 2">
    <name type="scientific">Phyllobacterium phragmitis</name>
    <dbReference type="NCBI Taxonomy" id="2670329"/>
    <lineage>
        <taxon>Bacteria</taxon>
        <taxon>Pseudomonadati</taxon>
        <taxon>Pseudomonadota</taxon>
        <taxon>Alphaproteobacteria</taxon>
        <taxon>Hyphomicrobiales</taxon>
        <taxon>Phyllobacteriaceae</taxon>
        <taxon>Phyllobacterium</taxon>
    </lineage>
</organism>
<sequence>MKEVQTVVVAWYRPEQYAAVRAFAADADRMEKTFQEWKIFADEAVNAAKSTGKAVIKVDFDHTAFMRWASTHNVHSTQQTRIQFCIEIATRN</sequence>
<dbReference type="Proteomes" id="UP000239434">
    <property type="component" value="Unassembled WGS sequence"/>
</dbReference>